<evidence type="ECO:0000256" key="6">
    <source>
        <dbReference type="SAM" id="Coils"/>
    </source>
</evidence>
<comment type="similarity">
    <text evidence="1 5">Belongs to the E2F/DP family.</text>
</comment>
<dbReference type="InterPro" id="IPR003316">
    <property type="entry name" value="E2F_WHTH_DNA-bd_dom"/>
</dbReference>
<dbReference type="PANTHER" id="PTHR12081:SF18">
    <property type="entry name" value="TRANSCRIPTION FACTOR E2F2-RELATED"/>
    <property type="match status" value="1"/>
</dbReference>
<evidence type="ECO:0000259" key="7">
    <source>
        <dbReference type="SMART" id="SM01372"/>
    </source>
</evidence>
<dbReference type="InterPro" id="IPR036388">
    <property type="entry name" value="WH-like_DNA-bd_sf"/>
</dbReference>
<reference evidence="10" key="2">
    <citation type="submission" date="2019-09" db="UniProtKB">
        <authorList>
            <consortium name="WormBaseParasite"/>
        </authorList>
    </citation>
    <scope>IDENTIFICATION</scope>
</reference>
<keyword evidence="6" id="KW-0175">Coiled coil</keyword>
<protein>
    <submittedName>
        <fullName evidence="10">E2F_TDP domain-containing protein</fullName>
    </submittedName>
</protein>
<keyword evidence="9" id="KW-1185">Reference proteome</keyword>
<dbReference type="GO" id="GO:0000978">
    <property type="term" value="F:RNA polymerase II cis-regulatory region sequence-specific DNA binding"/>
    <property type="evidence" value="ECO:0007669"/>
    <property type="project" value="InterPro"/>
</dbReference>
<dbReference type="InterPro" id="IPR036390">
    <property type="entry name" value="WH_DNA-bd_sf"/>
</dbReference>
<dbReference type="PANTHER" id="PTHR12081">
    <property type="entry name" value="TRANSCRIPTION FACTOR E2F"/>
    <property type="match status" value="1"/>
</dbReference>
<comment type="subcellular location">
    <subcellularLocation>
        <location evidence="5">Nucleus</location>
    </subcellularLocation>
</comment>
<dbReference type="SUPFAM" id="SSF46785">
    <property type="entry name" value="Winged helix' DNA-binding domain"/>
    <property type="match status" value="1"/>
</dbReference>
<dbReference type="AlphaFoldDB" id="A0A183FLP8"/>
<dbReference type="SUPFAM" id="SSF144074">
    <property type="entry name" value="E2F-DP heterodimerization region"/>
    <property type="match status" value="1"/>
</dbReference>
<dbReference type="GO" id="GO:0090575">
    <property type="term" value="C:RNA polymerase II transcription regulator complex"/>
    <property type="evidence" value="ECO:0007669"/>
    <property type="project" value="TreeGrafter"/>
</dbReference>
<keyword evidence="5" id="KW-0539">Nucleus</keyword>
<evidence type="ECO:0000256" key="4">
    <source>
        <dbReference type="ARBA" id="ARBA00023163"/>
    </source>
</evidence>
<evidence type="ECO:0000313" key="9">
    <source>
        <dbReference type="Proteomes" id="UP000050761"/>
    </source>
</evidence>
<name>A0A183FLP8_HELPZ</name>
<feature type="domain" description="E2F/DP family winged-helix DNA-binding" evidence="7">
    <location>
        <begin position="53"/>
        <end position="122"/>
    </location>
</feature>
<organism evidence="9 10">
    <name type="scientific">Heligmosomoides polygyrus</name>
    <name type="common">Parasitic roundworm</name>
    <dbReference type="NCBI Taxonomy" id="6339"/>
    <lineage>
        <taxon>Eukaryota</taxon>
        <taxon>Metazoa</taxon>
        <taxon>Ecdysozoa</taxon>
        <taxon>Nematoda</taxon>
        <taxon>Chromadorea</taxon>
        <taxon>Rhabditida</taxon>
        <taxon>Rhabditina</taxon>
        <taxon>Rhabditomorpha</taxon>
        <taxon>Strongyloidea</taxon>
        <taxon>Heligmosomidae</taxon>
        <taxon>Heligmosomoides</taxon>
    </lineage>
</organism>
<proteinExistence type="inferred from homology"/>
<sequence length="273" mass="30262">MGFSTSADNTTQSKHADPASFSLTDCEINHFLILSSDENLTLNLSTSADMKPRAEKSLKLATQRFVQLFSPANDVVDLLDAATVIGVPRRRIYDISSALSGIGVLETCNKSGTARWKYEYKGRAAVLHDECEQLRKMEAKLNRDLVLLREELKRFVEEKITSRYAYISLSTLRSLPEYRDESIIAIERDFKDDVTATTTAVPGTATLQLSVQAVGNTTMLAYFSPSGSATRCDITEVEHVYNLTAGKNRDYATDTDGHRCAPPPGETEVTFRC</sequence>
<dbReference type="EMBL" id="UZAH01026089">
    <property type="protein sequence ID" value="VDO75426.1"/>
    <property type="molecule type" value="Genomic_DNA"/>
</dbReference>
<evidence type="ECO:0000313" key="8">
    <source>
        <dbReference type="EMBL" id="VDO75426.1"/>
    </source>
</evidence>
<accession>A0A3P7XMF0</accession>
<dbReference type="WBParaSite" id="HPBE_0000821301-mRNA-1">
    <property type="protein sequence ID" value="HPBE_0000821301-mRNA-1"/>
    <property type="gene ID" value="HPBE_0000821301"/>
</dbReference>
<dbReference type="InterPro" id="IPR015633">
    <property type="entry name" value="E2F"/>
</dbReference>
<gene>
    <name evidence="8" type="ORF">HPBE_LOCUS8214</name>
</gene>
<dbReference type="SMART" id="SM01372">
    <property type="entry name" value="E2F_TDP"/>
    <property type="match status" value="1"/>
</dbReference>
<dbReference type="Proteomes" id="UP000050761">
    <property type="component" value="Unassembled WGS sequence"/>
</dbReference>
<feature type="coiled-coil region" evidence="6">
    <location>
        <begin position="131"/>
        <end position="158"/>
    </location>
</feature>
<evidence type="ECO:0000256" key="1">
    <source>
        <dbReference type="ARBA" id="ARBA00010940"/>
    </source>
</evidence>
<evidence type="ECO:0000313" key="10">
    <source>
        <dbReference type="WBParaSite" id="HPBE_0000821301-mRNA-1"/>
    </source>
</evidence>
<evidence type="ECO:0000256" key="5">
    <source>
        <dbReference type="RuleBase" id="RU003796"/>
    </source>
</evidence>
<dbReference type="Pfam" id="PF02319">
    <property type="entry name" value="WHD_E2F_TDP"/>
    <property type="match status" value="1"/>
</dbReference>
<keyword evidence="3 5" id="KW-0238">DNA-binding</keyword>
<keyword evidence="2 5" id="KW-0805">Transcription regulation</keyword>
<dbReference type="OrthoDB" id="1743261at2759"/>
<dbReference type="Gene3D" id="1.10.10.10">
    <property type="entry name" value="Winged helix-like DNA-binding domain superfamily/Winged helix DNA-binding domain"/>
    <property type="match status" value="1"/>
</dbReference>
<reference evidence="8 9" key="1">
    <citation type="submission" date="2018-11" db="EMBL/GenBank/DDBJ databases">
        <authorList>
            <consortium name="Pathogen Informatics"/>
        </authorList>
    </citation>
    <scope>NUCLEOTIDE SEQUENCE [LARGE SCALE GENOMIC DNA]</scope>
</reference>
<accession>A0A183FLP8</accession>
<evidence type="ECO:0000256" key="2">
    <source>
        <dbReference type="ARBA" id="ARBA00023015"/>
    </source>
</evidence>
<evidence type="ECO:0000256" key="3">
    <source>
        <dbReference type="ARBA" id="ARBA00023125"/>
    </source>
</evidence>
<dbReference type="GO" id="GO:0000981">
    <property type="term" value="F:DNA-binding transcription factor activity, RNA polymerase II-specific"/>
    <property type="evidence" value="ECO:0007669"/>
    <property type="project" value="TreeGrafter"/>
</dbReference>
<dbReference type="Gene3D" id="6.10.250.540">
    <property type="match status" value="1"/>
</dbReference>
<dbReference type="InterPro" id="IPR037241">
    <property type="entry name" value="E2F-DP_heterodim"/>
</dbReference>
<keyword evidence="4 5" id="KW-0804">Transcription</keyword>